<dbReference type="GeneID" id="43596731"/>
<accession>A0A370TVH9</accession>
<dbReference type="RefSeq" id="XP_031872198.1">
    <property type="nucleotide sequence ID" value="XM_032012505.1"/>
</dbReference>
<dbReference type="EMBL" id="NPIC01000002">
    <property type="protein sequence ID" value="RDL39542.1"/>
    <property type="molecule type" value="Genomic_DNA"/>
</dbReference>
<dbReference type="AlphaFoldDB" id="A0A370TVH9"/>
<protein>
    <submittedName>
        <fullName evidence="2">Uncharacterized protein</fullName>
    </submittedName>
</protein>
<organism evidence="2 3">
    <name type="scientific">Venustampulla echinocandica</name>
    <dbReference type="NCBI Taxonomy" id="2656787"/>
    <lineage>
        <taxon>Eukaryota</taxon>
        <taxon>Fungi</taxon>
        <taxon>Dikarya</taxon>
        <taxon>Ascomycota</taxon>
        <taxon>Pezizomycotina</taxon>
        <taxon>Leotiomycetes</taxon>
        <taxon>Helotiales</taxon>
        <taxon>Pleuroascaceae</taxon>
        <taxon>Venustampulla</taxon>
    </lineage>
</organism>
<keyword evidence="3" id="KW-1185">Reference proteome</keyword>
<sequence>MQPHIKRSTSTVEEYTKYSTGLRLVAAATTATTATATAHQSPRPEPEPELPAQKKPTAPPDGYCTSLALWISSFNRI</sequence>
<proteinExistence type="predicted"/>
<feature type="region of interest" description="Disordered" evidence="1">
    <location>
        <begin position="30"/>
        <end position="61"/>
    </location>
</feature>
<evidence type="ECO:0000313" key="3">
    <source>
        <dbReference type="Proteomes" id="UP000254866"/>
    </source>
</evidence>
<gene>
    <name evidence="2" type="ORF">BP5553_03882</name>
</gene>
<reference evidence="2 3" key="1">
    <citation type="journal article" date="2018" name="IMA Fungus">
        <title>IMA Genome-F 9: Draft genome sequence of Annulohypoxylon stygium, Aspergillus mulundensis, Berkeleyomyces basicola (syn. Thielaviopsis basicola), Ceratocystis smalleyi, two Cercospora beticola strains, Coleophoma cylindrospora, Fusarium fracticaudum, Phialophora cf. hyalina, and Morchella septimelata.</title>
        <authorList>
            <person name="Wingfield B.D."/>
            <person name="Bills G.F."/>
            <person name="Dong Y."/>
            <person name="Huang W."/>
            <person name="Nel W.J."/>
            <person name="Swalarsk-Parry B.S."/>
            <person name="Vaghefi N."/>
            <person name="Wilken P.M."/>
            <person name="An Z."/>
            <person name="de Beer Z.W."/>
            <person name="De Vos L."/>
            <person name="Chen L."/>
            <person name="Duong T.A."/>
            <person name="Gao Y."/>
            <person name="Hammerbacher A."/>
            <person name="Kikkert J.R."/>
            <person name="Li Y."/>
            <person name="Li H."/>
            <person name="Li K."/>
            <person name="Li Q."/>
            <person name="Liu X."/>
            <person name="Ma X."/>
            <person name="Naidoo K."/>
            <person name="Pethybridge S.J."/>
            <person name="Sun J."/>
            <person name="Steenkamp E.T."/>
            <person name="van der Nest M.A."/>
            <person name="van Wyk S."/>
            <person name="Wingfield M.J."/>
            <person name="Xiong C."/>
            <person name="Yue Q."/>
            <person name="Zhang X."/>
        </authorList>
    </citation>
    <scope>NUCLEOTIDE SEQUENCE [LARGE SCALE GENOMIC DNA]</scope>
    <source>
        <strain evidence="2 3">BP 5553</strain>
    </source>
</reference>
<name>A0A370TVH9_9HELO</name>
<evidence type="ECO:0000313" key="2">
    <source>
        <dbReference type="EMBL" id="RDL39542.1"/>
    </source>
</evidence>
<evidence type="ECO:0000256" key="1">
    <source>
        <dbReference type="SAM" id="MobiDB-lite"/>
    </source>
</evidence>
<dbReference type="Proteomes" id="UP000254866">
    <property type="component" value="Unassembled WGS sequence"/>
</dbReference>
<comment type="caution">
    <text evidence="2">The sequence shown here is derived from an EMBL/GenBank/DDBJ whole genome shotgun (WGS) entry which is preliminary data.</text>
</comment>